<keyword evidence="4" id="KW-1185">Reference proteome</keyword>
<dbReference type="NCBIfam" id="TIGR00231">
    <property type="entry name" value="small_GTP"/>
    <property type="match status" value="1"/>
</dbReference>
<sequence length="212" mass="23633">MAALIDERGPMFKVVLLGEAGVGKTSLFYRIKENTFISNGRNTIGVDSCSKFLKVNDKQVTLSVWDTAGVERFRTVTKNYYRGAHACILMFGIDEPGSLQYLTHWTRDANEFCPDAFKFVVANKIDLDCRVSLESMQMFSDSHNCSNVFQISAKTGEGIDGLLDSMAKELLNENKETRLEKEKDLSSSGNISVGETPDPTVRQWKSGCCKSM</sequence>
<keyword evidence="2" id="KW-0342">GTP-binding</keyword>
<dbReference type="KEGG" id="aten:116300963"/>
<keyword evidence="1" id="KW-0547">Nucleotide-binding</keyword>
<evidence type="ECO:0000313" key="5">
    <source>
        <dbReference type="RefSeq" id="XP_031565805.1"/>
    </source>
</evidence>
<dbReference type="Gene3D" id="3.40.50.300">
    <property type="entry name" value="P-loop containing nucleotide triphosphate hydrolases"/>
    <property type="match status" value="1"/>
</dbReference>
<proteinExistence type="predicted"/>
<dbReference type="SMART" id="SM00175">
    <property type="entry name" value="RAB"/>
    <property type="match status" value="1"/>
</dbReference>
<dbReference type="SMART" id="SM00174">
    <property type="entry name" value="RHO"/>
    <property type="match status" value="1"/>
</dbReference>
<dbReference type="GO" id="GO:0005525">
    <property type="term" value="F:GTP binding"/>
    <property type="evidence" value="ECO:0007669"/>
    <property type="project" value="UniProtKB-KW"/>
</dbReference>
<dbReference type="SMART" id="SM00176">
    <property type="entry name" value="RAN"/>
    <property type="match status" value="1"/>
</dbReference>
<reference evidence="5" key="1">
    <citation type="submission" date="2025-08" db="UniProtKB">
        <authorList>
            <consortium name="RefSeq"/>
        </authorList>
    </citation>
    <scope>IDENTIFICATION</scope>
    <source>
        <tissue evidence="5">Tentacle</tissue>
    </source>
</reference>
<dbReference type="AlphaFoldDB" id="A0A6P8IGH6"/>
<dbReference type="Proteomes" id="UP000515163">
    <property type="component" value="Unplaced"/>
</dbReference>
<gene>
    <name evidence="5" type="primary">LOC116300963</name>
</gene>
<dbReference type="GeneID" id="116300963"/>
<evidence type="ECO:0000256" key="3">
    <source>
        <dbReference type="SAM" id="MobiDB-lite"/>
    </source>
</evidence>
<dbReference type="SMART" id="SM00173">
    <property type="entry name" value="RAS"/>
    <property type="match status" value="1"/>
</dbReference>
<organism evidence="4 5">
    <name type="scientific">Actinia tenebrosa</name>
    <name type="common">Australian red waratah sea anemone</name>
    <dbReference type="NCBI Taxonomy" id="6105"/>
    <lineage>
        <taxon>Eukaryota</taxon>
        <taxon>Metazoa</taxon>
        <taxon>Cnidaria</taxon>
        <taxon>Anthozoa</taxon>
        <taxon>Hexacorallia</taxon>
        <taxon>Actiniaria</taxon>
        <taxon>Actiniidae</taxon>
        <taxon>Actinia</taxon>
    </lineage>
</organism>
<dbReference type="InterPro" id="IPR027417">
    <property type="entry name" value="P-loop_NTPase"/>
</dbReference>
<dbReference type="PROSITE" id="PS51419">
    <property type="entry name" value="RAB"/>
    <property type="match status" value="1"/>
</dbReference>
<name>A0A6P8IGH6_ACTTE</name>
<dbReference type="Pfam" id="PF00071">
    <property type="entry name" value="Ras"/>
    <property type="match status" value="1"/>
</dbReference>
<evidence type="ECO:0000256" key="2">
    <source>
        <dbReference type="ARBA" id="ARBA00023134"/>
    </source>
</evidence>
<evidence type="ECO:0000313" key="4">
    <source>
        <dbReference type="Proteomes" id="UP000515163"/>
    </source>
</evidence>
<dbReference type="FunFam" id="3.40.50.300:FF:001329">
    <property type="entry name" value="Small GTP-binding protein, putative"/>
    <property type="match status" value="1"/>
</dbReference>
<dbReference type="CDD" id="cd00154">
    <property type="entry name" value="Rab"/>
    <property type="match status" value="1"/>
</dbReference>
<protein>
    <submittedName>
        <fullName evidence="5">Ras-related protein Rab-1C-like</fullName>
    </submittedName>
</protein>
<dbReference type="InterPro" id="IPR050227">
    <property type="entry name" value="Rab"/>
</dbReference>
<dbReference type="InParanoid" id="A0A6P8IGH6"/>
<accession>A0A6P8IGH6</accession>
<dbReference type="RefSeq" id="XP_031565805.1">
    <property type="nucleotide sequence ID" value="XM_031709945.1"/>
</dbReference>
<dbReference type="InterPro" id="IPR005225">
    <property type="entry name" value="Small_GTP-bd"/>
</dbReference>
<evidence type="ECO:0000256" key="1">
    <source>
        <dbReference type="ARBA" id="ARBA00022741"/>
    </source>
</evidence>
<feature type="region of interest" description="Disordered" evidence="3">
    <location>
        <begin position="177"/>
        <end position="197"/>
    </location>
</feature>
<dbReference type="InterPro" id="IPR001806">
    <property type="entry name" value="Small_GTPase"/>
</dbReference>
<dbReference type="PANTHER" id="PTHR47977">
    <property type="entry name" value="RAS-RELATED PROTEIN RAB"/>
    <property type="match status" value="1"/>
</dbReference>
<dbReference type="OrthoDB" id="28034at2759"/>
<dbReference type="PRINTS" id="PR00449">
    <property type="entry name" value="RASTRNSFRMNG"/>
</dbReference>
<dbReference type="GO" id="GO:0003924">
    <property type="term" value="F:GTPase activity"/>
    <property type="evidence" value="ECO:0007669"/>
    <property type="project" value="InterPro"/>
</dbReference>
<dbReference type="SUPFAM" id="SSF52540">
    <property type="entry name" value="P-loop containing nucleoside triphosphate hydrolases"/>
    <property type="match status" value="1"/>
</dbReference>